<comment type="caution">
    <text evidence="1">The sequence shown here is derived from an EMBL/GenBank/DDBJ whole genome shotgun (WGS) entry which is preliminary data.</text>
</comment>
<dbReference type="AlphaFoldDB" id="A0A4Y2FAU5"/>
<name>A0A4Y2FAU5_ARAVE</name>
<accession>A0A4Y2FAU5</accession>
<organism evidence="1 2">
    <name type="scientific">Araneus ventricosus</name>
    <name type="common">Orbweaver spider</name>
    <name type="synonym">Epeira ventricosa</name>
    <dbReference type="NCBI Taxonomy" id="182803"/>
    <lineage>
        <taxon>Eukaryota</taxon>
        <taxon>Metazoa</taxon>
        <taxon>Ecdysozoa</taxon>
        <taxon>Arthropoda</taxon>
        <taxon>Chelicerata</taxon>
        <taxon>Arachnida</taxon>
        <taxon>Araneae</taxon>
        <taxon>Araneomorphae</taxon>
        <taxon>Entelegynae</taxon>
        <taxon>Araneoidea</taxon>
        <taxon>Araneidae</taxon>
        <taxon>Araneus</taxon>
    </lineage>
</organism>
<evidence type="ECO:0000313" key="2">
    <source>
        <dbReference type="Proteomes" id="UP000499080"/>
    </source>
</evidence>
<protein>
    <submittedName>
        <fullName evidence="1">Uncharacterized protein</fullName>
    </submittedName>
</protein>
<evidence type="ECO:0000313" key="1">
    <source>
        <dbReference type="EMBL" id="GBM38107.1"/>
    </source>
</evidence>
<reference evidence="1 2" key="1">
    <citation type="journal article" date="2019" name="Sci. Rep.">
        <title>Orb-weaving spider Araneus ventricosus genome elucidates the spidroin gene catalogue.</title>
        <authorList>
            <person name="Kono N."/>
            <person name="Nakamura H."/>
            <person name="Ohtoshi R."/>
            <person name="Moran D.A.P."/>
            <person name="Shinohara A."/>
            <person name="Yoshida Y."/>
            <person name="Fujiwara M."/>
            <person name="Mori M."/>
            <person name="Tomita M."/>
            <person name="Arakawa K."/>
        </authorList>
    </citation>
    <scope>NUCLEOTIDE SEQUENCE [LARGE SCALE GENOMIC DNA]</scope>
</reference>
<keyword evidence="2" id="KW-1185">Reference proteome</keyword>
<dbReference type="Proteomes" id="UP000499080">
    <property type="component" value="Unassembled WGS sequence"/>
</dbReference>
<proteinExistence type="predicted"/>
<dbReference type="EMBL" id="BGPR01000858">
    <property type="protein sequence ID" value="GBM38107.1"/>
    <property type="molecule type" value="Genomic_DNA"/>
</dbReference>
<sequence>MPALTSIGTIKADIEIDNVKAESIRIYVIPDDAQSIDLIIGRTWLDLPHIAYTKMGKGVHIGYREDELFRNFPIDEKVNRICLKPLETAQFESESLQIKDFSQQKMIGNLLNDLKMVKNELRLLQGRTTSKNFKEERHSLFLQIHEKNKNVENLKKGRDSLVRTNAYYDKKKSGKVSLRKGDIVAVRRNPNMTGESTKTQPLYQGSKVVTEILPSDTYRISHLESSNGHPYSTIAHVSHLKSGSAGMKIMATPVRILMMNLRCKDSNELHINHCVMEHLCRTDITI</sequence>
<gene>
    <name evidence="1" type="ORF">AVEN_40979_1</name>
</gene>